<dbReference type="OrthoDB" id="6622877at2759"/>
<dbReference type="InterPro" id="IPR033545">
    <property type="entry name" value="CEP89"/>
</dbReference>
<proteinExistence type="predicted"/>
<name>A0A7D9J5M8_PARCT</name>
<reference evidence="1" key="1">
    <citation type="submission" date="2020-04" db="EMBL/GenBank/DDBJ databases">
        <authorList>
            <person name="Alioto T."/>
            <person name="Alioto T."/>
            <person name="Gomez Garrido J."/>
        </authorList>
    </citation>
    <scope>NUCLEOTIDE SEQUENCE</scope>
    <source>
        <strain evidence="1">A484AB</strain>
    </source>
</reference>
<sequence>MCCYFSFGLSCLVSRLSQQYEKVKAEKGGHESKIEVLNTTINGYKQELETSSAQWKKHVSVEEHLDTVNECRRKLDELRKKTQEEIDSLTFQLESARNENNSLTLQLSDFKLANAKLEREVHSFTEVQRKNERKTLLLKEKLTHIQQRETTAQDTLNEVLKVAEKTSLERDALNEMLTSKQIENKKVESLVRLEEDKLKECKNKASLKITAIKGRVKEQERATEIIKDRYENEIKNLKVLIRRQQRQLEDMVNDKRDLENELTVIYEKVGDNNNNVKDIT</sequence>
<protein>
    <submittedName>
        <fullName evidence="1">Uncharacterized protein</fullName>
    </submittedName>
</protein>
<dbReference type="PANTHER" id="PTHR36170">
    <property type="entry name" value="CENTROSOMAL PROTEIN OF 89 KDA"/>
    <property type="match status" value="1"/>
</dbReference>
<evidence type="ECO:0000313" key="1">
    <source>
        <dbReference type="EMBL" id="CAB4022420.1"/>
    </source>
</evidence>
<organism evidence="1 2">
    <name type="scientific">Paramuricea clavata</name>
    <name type="common">Red gorgonian</name>
    <name type="synonym">Violescent sea-whip</name>
    <dbReference type="NCBI Taxonomy" id="317549"/>
    <lineage>
        <taxon>Eukaryota</taxon>
        <taxon>Metazoa</taxon>
        <taxon>Cnidaria</taxon>
        <taxon>Anthozoa</taxon>
        <taxon>Octocorallia</taxon>
        <taxon>Malacalcyonacea</taxon>
        <taxon>Plexauridae</taxon>
        <taxon>Paramuricea</taxon>
    </lineage>
</organism>
<dbReference type="GO" id="GO:0005814">
    <property type="term" value="C:centriole"/>
    <property type="evidence" value="ECO:0007669"/>
    <property type="project" value="InterPro"/>
</dbReference>
<gene>
    <name evidence="1" type="ORF">PACLA_8A071413</name>
</gene>
<dbReference type="GO" id="GO:0097539">
    <property type="term" value="C:ciliary transition fiber"/>
    <property type="evidence" value="ECO:0007669"/>
    <property type="project" value="TreeGrafter"/>
</dbReference>
<keyword evidence="2" id="KW-1185">Reference proteome</keyword>
<evidence type="ECO:0000313" key="2">
    <source>
        <dbReference type="Proteomes" id="UP001152795"/>
    </source>
</evidence>
<dbReference type="GO" id="GO:0060271">
    <property type="term" value="P:cilium assembly"/>
    <property type="evidence" value="ECO:0007669"/>
    <property type="project" value="InterPro"/>
</dbReference>
<dbReference type="PANTHER" id="PTHR36170:SF1">
    <property type="entry name" value="CENTROSOMAL PROTEIN OF 89 KDA"/>
    <property type="match status" value="1"/>
</dbReference>
<dbReference type="Proteomes" id="UP001152795">
    <property type="component" value="Unassembled WGS sequence"/>
</dbReference>
<dbReference type="GO" id="GO:0045202">
    <property type="term" value="C:synapse"/>
    <property type="evidence" value="ECO:0007669"/>
    <property type="project" value="GOC"/>
</dbReference>
<dbReference type="GO" id="GO:0007268">
    <property type="term" value="P:chemical synaptic transmission"/>
    <property type="evidence" value="ECO:0007669"/>
    <property type="project" value="InterPro"/>
</dbReference>
<dbReference type="AlphaFoldDB" id="A0A7D9J5M8"/>
<dbReference type="GO" id="GO:0007005">
    <property type="term" value="P:mitochondrion organization"/>
    <property type="evidence" value="ECO:0007669"/>
    <property type="project" value="InterPro"/>
</dbReference>
<dbReference type="EMBL" id="CACRXK020011966">
    <property type="protein sequence ID" value="CAB4022420.1"/>
    <property type="molecule type" value="Genomic_DNA"/>
</dbReference>
<comment type="caution">
    <text evidence="1">The sequence shown here is derived from an EMBL/GenBank/DDBJ whole genome shotgun (WGS) entry which is preliminary data.</text>
</comment>
<accession>A0A7D9J5M8</accession>